<dbReference type="EMBL" id="SLXT01000028">
    <property type="protein sequence ID" value="TCP61470.1"/>
    <property type="molecule type" value="Genomic_DNA"/>
</dbReference>
<dbReference type="InterPro" id="IPR038501">
    <property type="entry name" value="Spore_GerAC_C_sf"/>
</dbReference>
<feature type="domain" description="Spore germination protein N-terminal" evidence="9">
    <location>
        <begin position="15"/>
        <end position="192"/>
    </location>
</feature>
<comment type="subcellular location">
    <subcellularLocation>
        <location evidence="1">Membrane</location>
        <topology evidence="1">Lipid-anchor</topology>
    </subcellularLocation>
</comment>
<dbReference type="Gene3D" id="6.20.190.10">
    <property type="entry name" value="Nutrient germinant receptor protein C, domain 1"/>
    <property type="match status" value="1"/>
</dbReference>
<name>A0A4R2RDD7_9FIRM</name>
<evidence type="ECO:0000313" key="10">
    <source>
        <dbReference type="EMBL" id="TCP61470.1"/>
    </source>
</evidence>
<accession>A0A4R2RDD7</accession>
<dbReference type="AlphaFoldDB" id="A0A4R2RDD7"/>
<dbReference type="GO" id="GO:0009847">
    <property type="term" value="P:spore germination"/>
    <property type="evidence" value="ECO:0007669"/>
    <property type="project" value="InterPro"/>
</dbReference>
<evidence type="ECO:0000256" key="5">
    <source>
        <dbReference type="ARBA" id="ARBA00023136"/>
    </source>
</evidence>
<comment type="caution">
    <text evidence="10">The sequence shown here is derived from an EMBL/GenBank/DDBJ whole genome shotgun (WGS) entry which is preliminary data.</text>
</comment>
<gene>
    <name evidence="10" type="ORF">EDD73_1288</name>
</gene>
<organism evidence="10 11">
    <name type="scientific">Heliophilum fasciatum</name>
    <dbReference type="NCBI Taxonomy" id="35700"/>
    <lineage>
        <taxon>Bacteria</taxon>
        <taxon>Bacillati</taxon>
        <taxon>Bacillota</taxon>
        <taxon>Clostridia</taxon>
        <taxon>Eubacteriales</taxon>
        <taxon>Heliobacteriaceae</taxon>
        <taxon>Heliophilum</taxon>
    </lineage>
</organism>
<evidence type="ECO:0000259" key="9">
    <source>
        <dbReference type="Pfam" id="PF25198"/>
    </source>
</evidence>
<dbReference type="NCBIfam" id="TIGR02887">
    <property type="entry name" value="spore_ger_x_C"/>
    <property type="match status" value="1"/>
</dbReference>
<protein>
    <submittedName>
        <fullName evidence="10">Ger(X)C family germination protein</fullName>
    </submittedName>
</protein>
<dbReference type="GO" id="GO:0016020">
    <property type="term" value="C:membrane"/>
    <property type="evidence" value="ECO:0007669"/>
    <property type="project" value="UniProtKB-SubCell"/>
</dbReference>
<evidence type="ECO:0000259" key="8">
    <source>
        <dbReference type="Pfam" id="PF05504"/>
    </source>
</evidence>
<reference evidence="10 11" key="1">
    <citation type="submission" date="2019-03" db="EMBL/GenBank/DDBJ databases">
        <title>Genomic Encyclopedia of Type Strains, Phase IV (KMG-IV): sequencing the most valuable type-strain genomes for metagenomic binning, comparative biology and taxonomic classification.</title>
        <authorList>
            <person name="Goeker M."/>
        </authorList>
    </citation>
    <scope>NUCLEOTIDE SEQUENCE [LARGE SCALE GENOMIC DNA]</scope>
    <source>
        <strain evidence="10 11">DSM 11170</strain>
    </source>
</reference>
<keyword evidence="3" id="KW-0309">Germination</keyword>
<feature type="domain" description="Spore germination GerAC-like C-terminal" evidence="8">
    <location>
        <begin position="243"/>
        <end position="408"/>
    </location>
</feature>
<evidence type="ECO:0000256" key="2">
    <source>
        <dbReference type="ARBA" id="ARBA00007886"/>
    </source>
</evidence>
<dbReference type="Proteomes" id="UP000294813">
    <property type="component" value="Unassembled WGS sequence"/>
</dbReference>
<evidence type="ECO:0000256" key="7">
    <source>
        <dbReference type="ARBA" id="ARBA00023288"/>
    </source>
</evidence>
<evidence type="ECO:0000256" key="6">
    <source>
        <dbReference type="ARBA" id="ARBA00023139"/>
    </source>
</evidence>
<keyword evidence="5" id="KW-0472">Membrane</keyword>
<dbReference type="PANTHER" id="PTHR35789:SF1">
    <property type="entry name" value="SPORE GERMINATION PROTEIN B3"/>
    <property type="match status" value="1"/>
</dbReference>
<dbReference type="Pfam" id="PF25198">
    <property type="entry name" value="Spore_GerAC_N"/>
    <property type="match status" value="1"/>
</dbReference>
<evidence type="ECO:0000256" key="1">
    <source>
        <dbReference type="ARBA" id="ARBA00004635"/>
    </source>
</evidence>
<dbReference type="InterPro" id="IPR057336">
    <property type="entry name" value="GerAC_N"/>
</dbReference>
<proteinExistence type="inferred from homology"/>
<keyword evidence="7" id="KW-0449">Lipoprotein</keyword>
<evidence type="ECO:0000256" key="3">
    <source>
        <dbReference type="ARBA" id="ARBA00022544"/>
    </source>
</evidence>
<evidence type="ECO:0000313" key="11">
    <source>
        <dbReference type="Proteomes" id="UP000294813"/>
    </source>
</evidence>
<comment type="similarity">
    <text evidence="2">Belongs to the GerABKC lipoprotein family.</text>
</comment>
<dbReference type="Gene3D" id="3.30.300.210">
    <property type="entry name" value="Nutrient germinant receptor protein C, domain 3"/>
    <property type="match status" value="1"/>
</dbReference>
<dbReference type="PANTHER" id="PTHR35789">
    <property type="entry name" value="SPORE GERMINATION PROTEIN B3"/>
    <property type="match status" value="1"/>
</dbReference>
<evidence type="ECO:0000256" key="4">
    <source>
        <dbReference type="ARBA" id="ARBA00022729"/>
    </source>
</evidence>
<sequence length="423" mass="46514">MILLICAAVTGGCSDKSELEQRAFVLDMAIDRGNQNEYILTGRVGVPAAASSKTHAGSPEESSKVLTAVGRSVPEALSLLNSQAERRASYVQCRSILISEAIAHDGLQTIIDTFNRYREFRKTIAISLIKGSPAREMLLLDMPILEMGIARLVESIADVERESNFAPYANLLQLSNALAASHRDSLIPVISINPQVLEEKKGTMLRPKPSVDFIESVESTPNIVNTQPGEMNRSGGTPADLIGAGVLVQGKLAVYLSGEESRIASILRNTYQTGIWKFPDSRAPGKYVSVVLMHSTPMQIKVDTSVQPIRIQMASEVEGVLMEVPAYLNTINEAGLQEMEALISQSLSQQALQLIERMQSIPADPFDLVRPLQWRTWTLSAFERLPWREMFQTAEVNVTIHAHLRRIGTHGEPVAPTVTFWGE</sequence>
<dbReference type="InterPro" id="IPR008844">
    <property type="entry name" value="Spore_GerAC-like"/>
</dbReference>
<dbReference type="Pfam" id="PF05504">
    <property type="entry name" value="Spore_GerAC"/>
    <property type="match status" value="1"/>
</dbReference>
<keyword evidence="11" id="KW-1185">Reference proteome</keyword>
<dbReference type="RefSeq" id="WP_165876500.1">
    <property type="nucleotide sequence ID" value="NZ_JAOQNU010000029.1"/>
</dbReference>
<dbReference type="InterPro" id="IPR046953">
    <property type="entry name" value="Spore_GerAC-like_C"/>
</dbReference>
<keyword evidence="6" id="KW-0564">Palmitate</keyword>
<keyword evidence="4" id="KW-0732">Signal</keyword>